<dbReference type="PANTHER" id="PTHR37162:SF1">
    <property type="entry name" value="BED-TYPE DOMAIN-CONTAINING PROTEIN"/>
    <property type="match status" value="1"/>
</dbReference>
<evidence type="ECO:0008006" key="2">
    <source>
        <dbReference type="Google" id="ProtNLM"/>
    </source>
</evidence>
<organism evidence="1">
    <name type="scientific">Glyptapanteles flavicoxis</name>
    <dbReference type="NCBI Taxonomy" id="463051"/>
    <lineage>
        <taxon>Eukaryota</taxon>
        <taxon>Metazoa</taxon>
        <taxon>Ecdysozoa</taxon>
        <taxon>Arthropoda</taxon>
        <taxon>Hexapoda</taxon>
        <taxon>Insecta</taxon>
        <taxon>Pterygota</taxon>
        <taxon>Neoptera</taxon>
        <taxon>Endopterygota</taxon>
        <taxon>Hymenoptera</taxon>
        <taxon>Apocrita</taxon>
        <taxon>Ichneumonoidea</taxon>
        <taxon>Braconidae</taxon>
        <taxon>Microgastrinae</taxon>
        <taxon>Glyptapanteles</taxon>
    </lineage>
</organism>
<name>B7S8A7_9HYME</name>
<dbReference type="PANTHER" id="PTHR37162">
    <property type="entry name" value="HAT FAMILY DIMERISATION DOMAINCONTAINING PROTEIN-RELATED"/>
    <property type="match status" value="1"/>
</dbReference>
<reference evidence="1" key="1">
    <citation type="submission" date="2007-06" db="EMBL/GenBank/DDBJ databases">
        <title>Bracovirus Evolution: Comparative Genomics of Multiple Viral and Proviral Genomes.</title>
        <authorList>
            <person name="Desjardins C.A."/>
            <person name="Gundersen-Rindal D.E."/>
            <person name="Hostetler J.B."/>
            <person name="Tallon L.J."/>
            <person name="Utterback T.R."/>
            <person name="Fuester R.W."/>
            <person name="Schatz M.C."/>
            <person name="Pedroni M.J."/>
            <person name="Fadrosh D.W."/>
            <person name="Haas B.J."/>
            <person name="Toms B.S."/>
            <person name="Chen D."/>
            <person name="Nene V."/>
        </authorList>
    </citation>
    <scope>NUCLEOTIDE SEQUENCE</scope>
</reference>
<dbReference type="InterPro" id="IPR012337">
    <property type="entry name" value="RNaseH-like_sf"/>
</dbReference>
<gene>
    <name evidence="1" type="ORF">GFP_L7_0730</name>
</gene>
<accession>B7S8A7</accession>
<dbReference type="EMBL" id="EF710644">
    <property type="protein sequence ID" value="ACE75131.1"/>
    <property type="molecule type" value="Genomic_DNA"/>
</dbReference>
<dbReference type="AlphaFoldDB" id="B7S8A7"/>
<protein>
    <recommendedName>
        <fullName evidence="2">HAT C-terminal dimerisation domain-containing protein</fullName>
    </recommendedName>
</protein>
<proteinExistence type="predicted"/>
<sequence length="638" mass="74344">MPKRKCRFNNDYTRQWSFVKKGRNDYEAYCCICSRYITVSHSGKSSIRDHVKTRRHQSFTLSEDNSKHLVIKTPKEKFLIDNENNLISAAELTTAYKIVRHHQSFKSLDCNTKLSVLMYPDSNIAARQSAARTKATAIIKRILAPHSIHQIQDDLENDIQFYGIMTDASSYKSVKLFPLLVQYFTEDSGLKIKLLGVKTLANELSETIMKFCLATLTECKLPSEKVVAFGADNTNTNFGSKLRQTKNNVFSHLKTALNRDIEGIGCPAHILHNTASTAADVMSIDIEIVIIKLFKFFSMNSTRIDRLKELCQASNIEFMTILSHSRSRWLTLAPAVERVIKLWVPLTDFFKDVQSAPDVVFLRDFFENPLAELYIVFLSTQLMMMQRQIRRIEQSKMTIVEVKRQLDEVRFRLTERNRNKVYGKRTKQVYGKLKRLASFVDEIEVFEKEVECFFETAVNYLDEWLRPLEKFEIFMWMNLDKAPNVEEVAETVAYLTQRGVKVSDEYESEVACLRVFVDKIAGAEWKEKNVHERWTLFFKTESGKRNLLRICQYLFAIPGHNANVERVFSLISAQWTKERNCLTVETVESIVKCVFNYNMSCTDFYNYVMKEEELLKKVRDSNKYEWSKKFREENGSLE</sequence>
<dbReference type="SUPFAM" id="SSF53098">
    <property type="entry name" value="Ribonuclease H-like"/>
    <property type="match status" value="1"/>
</dbReference>
<evidence type="ECO:0000313" key="1">
    <source>
        <dbReference type="EMBL" id="ACE75131.1"/>
    </source>
</evidence>